<accession>A0ABV5D169</accession>
<feature type="transmembrane region" description="Helical" evidence="1">
    <location>
        <begin position="12"/>
        <end position="34"/>
    </location>
</feature>
<dbReference type="RefSeq" id="WP_375736911.1">
    <property type="nucleotide sequence ID" value="NZ_JBCGDC010000190.1"/>
</dbReference>
<reference evidence="2 3" key="1">
    <citation type="submission" date="2024-04" db="EMBL/GenBank/DDBJ databases">
        <title>Polymorphospora sp. isolated from Baiyangdian Lake in Xiong'an New Area.</title>
        <authorList>
            <person name="Zhang X."/>
            <person name="Liu J."/>
        </authorList>
    </citation>
    <scope>NUCLEOTIDE SEQUENCE [LARGE SCALE GENOMIC DNA]</scope>
    <source>
        <strain evidence="2 3">2-325</strain>
    </source>
</reference>
<keyword evidence="1" id="KW-1133">Transmembrane helix</keyword>
<evidence type="ECO:0000313" key="3">
    <source>
        <dbReference type="Proteomes" id="UP001582793"/>
    </source>
</evidence>
<dbReference type="Proteomes" id="UP001582793">
    <property type="component" value="Unassembled WGS sequence"/>
</dbReference>
<sequence length="51" mass="5456">MDGKGGSRASGMLFGVVIGIVMENLAIGMAWAGVRDRDRRRSRQGRRPGPG</sequence>
<dbReference type="EMBL" id="JBCGDC010000190">
    <property type="protein sequence ID" value="MFB6398015.1"/>
    <property type="molecule type" value="Genomic_DNA"/>
</dbReference>
<keyword evidence="1" id="KW-0472">Membrane</keyword>
<evidence type="ECO:0000256" key="1">
    <source>
        <dbReference type="SAM" id="Phobius"/>
    </source>
</evidence>
<proteinExistence type="predicted"/>
<keyword evidence="3" id="KW-1185">Reference proteome</keyword>
<comment type="caution">
    <text evidence="2">The sequence shown here is derived from an EMBL/GenBank/DDBJ whole genome shotgun (WGS) entry which is preliminary data.</text>
</comment>
<gene>
    <name evidence="2" type="ORF">AAFH96_33805</name>
</gene>
<keyword evidence="1" id="KW-0812">Transmembrane</keyword>
<organism evidence="2 3">
    <name type="scientific">Polymorphospora lycopeni</name>
    <dbReference type="NCBI Taxonomy" id="3140240"/>
    <lineage>
        <taxon>Bacteria</taxon>
        <taxon>Bacillati</taxon>
        <taxon>Actinomycetota</taxon>
        <taxon>Actinomycetes</taxon>
        <taxon>Micromonosporales</taxon>
        <taxon>Micromonosporaceae</taxon>
        <taxon>Polymorphospora</taxon>
    </lineage>
</organism>
<name>A0ABV5D169_9ACTN</name>
<protein>
    <submittedName>
        <fullName evidence="2">Uncharacterized protein</fullName>
    </submittedName>
</protein>
<evidence type="ECO:0000313" key="2">
    <source>
        <dbReference type="EMBL" id="MFB6398015.1"/>
    </source>
</evidence>